<dbReference type="AlphaFoldDB" id="A0A251XIB8"/>
<protein>
    <submittedName>
        <fullName evidence="1">Uncharacterized protein</fullName>
    </submittedName>
</protein>
<evidence type="ECO:0000313" key="1">
    <source>
        <dbReference type="EMBL" id="OUE02566.1"/>
    </source>
</evidence>
<proteinExistence type="predicted"/>
<gene>
    <name evidence="1" type="ORF">CMMCAS07_11150</name>
</gene>
<reference evidence="1 2" key="1">
    <citation type="submission" date="2016-08" db="EMBL/GenBank/DDBJ databases">
        <title>Genome sequence of Clavibacter michiganensis subsp. michiganensis strain CASJ007.</title>
        <authorList>
            <person name="Thapa S.P."/>
            <person name="Coaker G."/>
        </authorList>
    </citation>
    <scope>NUCLEOTIDE SEQUENCE [LARGE SCALE GENOMIC DNA]</scope>
    <source>
        <strain evidence="1">CASJ007</strain>
    </source>
</reference>
<name>A0A251XIB8_CLAMM</name>
<dbReference type="EMBL" id="MDHH01000002">
    <property type="protein sequence ID" value="OUE02566.1"/>
    <property type="molecule type" value="Genomic_DNA"/>
</dbReference>
<sequence>MVPRYLRPISSGSGWVTRTVSRSMIVTKSTPVSRVTSSE</sequence>
<dbReference type="Proteomes" id="UP000195062">
    <property type="component" value="Unassembled WGS sequence"/>
</dbReference>
<keyword evidence="2" id="KW-1185">Reference proteome</keyword>
<accession>A0A251XIB8</accession>
<comment type="caution">
    <text evidence="1">The sequence shown here is derived from an EMBL/GenBank/DDBJ whole genome shotgun (WGS) entry which is preliminary data.</text>
</comment>
<organism evidence="1 2">
    <name type="scientific">Clavibacter michiganensis subsp. michiganensis</name>
    <dbReference type="NCBI Taxonomy" id="33013"/>
    <lineage>
        <taxon>Bacteria</taxon>
        <taxon>Bacillati</taxon>
        <taxon>Actinomycetota</taxon>
        <taxon>Actinomycetes</taxon>
        <taxon>Micrococcales</taxon>
        <taxon>Microbacteriaceae</taxon>
        <taxon>Clavibacter</taxon>
    </lineage>
</organism>
<evidence type="ECO:0000313" key="2">
    <source>
        <dbReference type="Proteomes" id="UP000195062"/>
    </source>
</evidence>